<protein>
    <recommendedName>
        <fullName evidence="3">DUF3445 domain-containing protein</fullName>
    </recommendedName>
</protein>
<evidence type="ECO:0008006" key="3">
    <source>
        <dbReference type="Google" id="ProtNLM"/>
    </source>
</evidence>
<dbReference type="STRING" id="662367.SAMN05216167_101220"/>
<name>A0A1I1FMC8_9BACT</name>
<gene>
    <name evidence="1" type="ORF">SAMN05216167_101220</name>
</gene>
<dbReference type="InterPro" id="IPR021848">
    <property type="entry name" value="HODM_asu-like"/>
</dbReference>
<evidence type="ECO:0000313" key="2">
    <source>
        <dbReference type="Proteomes" id="UP000198598"/>
    </source>
</evidence>
<evidence type="ECO:0000313" key="1">
    <source>
        <dbReference type="EMBL" id="SFB98180.1"/>
    </source>
</evidence>
<dbReference type="EMBL" id="FOLQ01000001">
    <property type="protein sequence ID" value="SFB98180.1"/>
    <property type="molecule type" value="Genomic_DNA"/>
</dbReference>
<dbReference type="AlphaFoldDB" id="A0A1I1FMC8"/>
<accession>A0A1I1FMC8</accession>
<dbReference type="Proteomes" id="UP000198598">
    <property type="component" value="Unassembled WGS sequence"/>
</dbReference>
<organism evidence="1 2">
    <name type="scientific">Spirosoma endophyticum</name>
    <dbReference type="NCBI Taxonomy" id="662367"/>
    <lineage>
        <taxon>Bacteria</taxon>
        <taxon>Pseudomonadati</taxon>
        <taxon>Bacteroidota</taxon>
        <taxon>Cytophagia</taxon>
        <taxon>Cytophagales</taxon>
        <taxon>Cytophagaceae</taxon>
        <taxon>Spirosoma</taxon>
    </lineage>
</organism>
<dbReference type="Pfam" id="PF11927">
    <property type="entry name" value="HODM_asu-like"/>
    <property type="match status" value="1"/>
</dbReference>
<sequence length="338" mass="38833">MARVWDWFVYDKALTTSVGSCHSIHHTSKMLPYFPFGQQFNDKMGTAPLSESDRLVEVDEHYLPEIDLKRQLLTELPSYYFQALPSYESAQWDVVNLVLHNLSRFQPAQFSLRVEGDNWHWHNHLLHEEITFTFGDGASLPQAPLDWVGRQVQEDLVLLSGDDATLVAGQLCFANDWSLDEKIGLPFWQIHAPIVPIVEPMMQAARKFMERLPSGRSFWRTNWSVKVSDQLDMTSRHTPALKQRLADRLPYLTPETIGQELFVRIERQTITRLPQSGAILFGIHTYQNLLAQEAADPERTRRMAQVFSTTPPAMLAYKGMTALMPALLSYLSDRHHSK</sequence>
<proteinExistence type="predicted"/>
<reference evidence="1 2" key="1">
    <citation type="submission" date="2016-10" db="EMBL/GenBank/DDBJ databases">
        <authorList>
            <person name="de Groot N.N."/>
        </authorList>
    </citation>
    <scope>NUCLEOTIDE SEQUENCE [LARGE SCALE GENOMIC DNA]</scope>
    <source>
        <strain evidence="1 2">DSM 26130</strain>
    </source>
</reference>
<keyword evidence="2" id="KW-1185">Reference proteome</keyword>